<feature type="compositionally biased region" description="Polar residues" evidence="1">
    <location>
        <begin position="35"/>
        <end position="44"/>
    </location>
</feature>
<proteinExistence type="predicted"/>
<feature type="transmembrane region" description="Helical" evidence="2">
    <location>
        <begin position="131"/>
        <end position="150"/>
    </location>
</feature>
<dbReference type="Proteomes" id="UP000823858">
    <property type="component" value="Unassembled WGS sequence"/>
</dbReference>
<reference evidence="3" key="2">
    <citation type="submission" date="2021-04" db="EMBL/GenBank/DDBJ databases">
        <authorList>
            <person name="Gilroy R."/>
        </authorList>
    </citation>
    <scope>NUCLEOTIDE SEQUENCE</scope>
    <source>
        <strain evidence="3">ChiHjej13B12-4958</strain>
    </source>
</reference>
<dbReference type="AlphaFoldDB" id="A0A9D2QH30"/>
<feature type="compositionally biased region" description="Low complexity" evidence="1">
    <location>
        <begin position="46"/>
        <end position="55"/>
    </location>
</feature>
<feature type="transmembrane region" description="Helical" evidence="2">
    <location>
        <begin position="500"/>
        <end position="523"/>
    </location>
</feature>
<gene>
    <name evidence="3" type="ORF">H9751_12655</name>
</gene>
<feature type="transmembrane region" description="Helical" evidence="2">
    <location>
        <begin position="188"/>
        <end position="207"/>
    </location>
</feature>
<comment type="caution">
    <text evidence="3">The sequence shown here is derived from an EMBL/GenBank/DDBJ whole genome shotgun (WGS) entry which is preliminary data.</text>
</comment>
<keyword evidence="2" id="KW-0472">Membrane</keyword>
<sequence>MEILERLERLEREDRVQRRAAEPAPHGPRPGRWSGVSTAGTDHAQTAPPAAGGPATTPPVAAPAPAVSPGVPAPPPEQSGSSGPNGPSGPPRSERDRITFTISILGASITVIGLVFLAVQAFSRGWLGPGIAVTGAALLCLALGIASVSVHRRHPDGPTAPALLTAAVLGGYTDLWVLVFGLEWLHSAIGIGMGALISIIGLGLAFLWNRQALATTLVIAGATFTTPAALHVLDATGSARFETISLAVLALVGSAATWRRAWRSTEISAGVVFTIAAITLASDGDLLALTLLSLLGIATMTGLSLGAPDLPNWVLAIGRWIPVTVVPVLCLLATGSTWWAPGVTAGVAILIAGATVAVGMGWSALTNTALRPAADVGDAGATVRSLSVATCCAFPTLAVIALARQDSDAPVASMLWILALLAVTSGVILISARLPLAATWTMLGLSVLACLPRVIPAWFPDELSADVTAVTQWPVLLALAVPGVLSLWRAADLGATTDIVSVTAAALGAMVTSAIPLICLSLSDSDGSFMAGHLLMSVMWMATGVAVLLHGNGPAGLAIALAASAKLVFYDLSALSGLIQVAAFVICGGILLASGYLRESGKATNRQQDLNGDRGPRQN</sequence>
<feature type="transmembrane region" description="Helical" evidence="2">
    <location>
        <begin position="239"/>
        <end position="258"/>
    </location>
</feature>
<evidence type="ECO:0000256" key="2">
    <source>
        <dbReference type="SAM" id="Phobius"/>
    </source>
</evidence>
<feature type="transmembrane region" description="Helical" evidence="2">
    <location>
        <begin position="471"/>
        <end position="488"/>
    </location>
</feature>
<evidence type="ECO:0000313" key="4">
    <source>
        <dbReference type="Proteomes" id="UP000823858"/>
    </source>
</evidence>
<feature type="compositionally biased region" description="Basic and acidic residues" evidence="1">
    <location>
        <begin position="1"/>
        <end position="21"/>
    </location>
</feature>
<keyword evidence="2" id="KW-0812">Transmembrane</keyword>
<keyword evidence="2" id="KW-1133">Transmembrane helix</keyword>
<name>A0A9D2QH30_9CORY</name>
<feature type="transmembrane region" description="Helical" evidence="2">
    <location>
        <begin position="214"/>
        <end position="233"/>
    </location>
</feature>
<feature type="region of interest" description="Disordered" evidence="1">
    <location>
        <begin position="1"/>
        <end position="95"/>
    </location>
</feature>
<evidence type="ECO:0000256" key="1">
    <source>
        <dbReference type="SAM" id="MobiDB-lite"/>
    </source>
</evidence>
<evidence type="ECO:0000313" key="3">
    <source>
        <dbReference type="EMBL" id="HJC86361.1"/>
    </source>
</evidence>
<feature type="transmembrane region" description="Helical" evidence="2">
    <location>
        <begin position="345"/>
        <end position="365"/>
    </location>
</feature>
<feature type="transmembrane region" description="Helical" evidence="2">
    <location>
        <begin position="386"/>
        <end position="403"/>
    </location>
</feature>
<organism evidence="3 4">
    <name type="scientific">Candidatus Corynebacterium faecigallinarum</name>
    <dbReference type="NCBI Taxonomy" id="2838528"/>
    <lineage>
        <taxon>Bacteria</taxon>
        <taxon>Bacillati</taxon>
        <taxon>Actinomycetota</taxon>
        <taxon>Actinomycetes</taxon>
        <taxon>Mycobacteriales</taxon>
        <taxon>Corynebacteriaceae</taxon>
        <taxon>Corynebacterium</taxon>
    </lineage>
</organism>
<reference evidence="3" key="1">
    <citation type="journal article" date="2021" name="PeerJ">
        <title>Extensive microbial diversity within the chicken gut microbiome revealed by metagenomics and culture.</title>
        <authorList>
            <person name="Gilroy R."/>
            <person name="Ravi A."/>
            <person name="Getino M."/>
            <person name="Pursley I."/>
            <person name="Horton D.L."/>
            <person name="Alikhan N.F."/>
            <person name="Baker D."/>
            <person name="Gharbi K."/>
            <person name="Hall N."/>
            <person name="Watson M."/>
            <person name="Adriaenssens E.M."/>
            <person name="Foster-Nyarko E."/>
            <person name="Jarju S."/>
            <person name="Secka A."/>
            <person name="Antonio M."/>
            <person name="Oren A."/>
            <person name="Chaudhuri R.R."/>
            <person name="La Ragione R."/>
            <person name="Hildebrand F."/>
            <person name="Pallen M.J."/>
        </authorList>
    </citation>
    <scope>NUCLEOTIDE SEQUENCE</scope>
    <source>
        <strain evidence="3">ChiHjej13B12-4958</strain>
    </source>
</reference>
<feature type="transmembrane region" description="Helical" evidence="2">
    <location>
        <begin position="578"/>
        <end position="597"/>
    </location>
</feature>
<protein>
    <submittedName>
        <fullName evidence="3">DUF2339 domain-containing protein</fullName>
    </submittedName>
</protein>
<feature type="transmembrane region" description="Helical" evidence="2">
    <location>
        <begin position="162"/>
        <end position="182"/>
    </location>
</feature>
<feature type="transmembrane region" description="Helical" evidence="2">
    <location>
        <begin position="320"/>
        <end position="339"/>
    </location>
</feature>
<dbReference type="EMBL" id="DWVP01000024">
    <property type="protein sequence ID" value="HJC86361.1"/>
    <property type="molecule type" value="Genomic_DNA"/>
</dbReference>
<feature type="transmembrane region" description="Helical" evidence="2">
    <location>
        <begin position="409"/>
        <end position="430"/>
    </location>
</feature>
<feature type="transmembrane region" description="Helical" evidence="2">
    <location>
        <begin position="98"/>
        <end position="119"/>
    </location>
</feature>
<feature type="transmembrane region" description="Helical" evidence="2">
    <location>
        <begin position="529"/>
        <end position="548"/>
    </location>
</feature>
<accession>A0A9D2QH30</accession>